<dbReference type="GO" id="GO:0034727">
    <property type="term" value="P:piecemeal microautophagy of the nucleus"/>
    <property type="evidence" value="ECO:0007669"/>
    <property type="project" value="TreeGrafter"/>
</dbReference>
<feature type="compositionally biased region" description="Basic and acidic residues" evidence="11">
    <location>
        <begin position="1"/>
        <end position="13"/>
    </location>
</feature>
<proteinExistence type="inferred from homology"/>
<dbReference type="GO" id="GO:0000423">
    <property type="term" value="P:mitophagy"/>
    <property type="evidence" value="ECO:0007669"/>
    <property type="project" value="TreeGrafter"/>
</dbReference>
<gene>
    <name evidence="13" type="ORF">FB192DRAFT_1048174</name>
</gene>
<keyword evidence="8" id="KW-0072">Autophagy</keyword>
<comment type="similarity">
    <text evidence="1 10">Belongs to the peptidase C54 family.</text>
</comment>
<comment type="subcellular location">
    <subcellularLocation>
        <location evidence="10">Nucleus</location>
    </subcellularLocation>
    <subcellularLocation>
        <location evidence="10">Cytoplasm</location>
    </subcellularLocation>
</comment>
<evidence type="ECO:0000256" key="3">
    <source>
        <dbReference type="ARBA" id="ARBA00022490"/>
    </source>
</evidence>
<accession>A0A8H4F3B9</accession>
<keyword evidence="2" id="KW-0813">Transport</keyword>
<evidence type="ECO:0000256" key="11">
    <source>
        <dbReference type="SAM" id="MobiDB-lite"/>
    </source>
</evidence>
<feature type="domain" description="Peptidase C54 catalytic" evidence="12">
    <location>
        <begin position="137"/>
        <end position="208"/>
    </location>
</feature>
<dbReference type="GO" id="GO:0016485">
    <property type="term" value="P:protein processing"/>
    <property type="evidence" value="ECO:0007669"/>
    <property type="project" value="TreeGrafter"/>
</dbReference>
<comment type="catalytic activity">
    <reaction evidence="9">
        <text>[protein]-C-terminal L-amino acid-glycyl-phosphatidylethanolamide + H2O = [protein]-C-terminal L-amino acid-glycine + a 1,2-diacyl-sn-glycero-3-phosphoethanolamine</text>
        <dbReference type="Rhea" id="RHEA:67548"/>
        <dbReference type="Rhea" id="RHEA-COMP:17323"/>
        <dbReference type="Rhea" id="RHEA-COMP:17324"/>
        <dbReference type="ChEBI" id="CHEBI:15377"/>
        <dbReference type="ChEBI" id="CHEBI:64612"/>
        <dbReference type="ChEBI" id="CHEBI:172940"/>
        <dbReference type="ChEBI" id="CHEBI:172941"/>
    </reaction>
    <physiologicalReaction direction="left-to-right" evidence="9">
        <dbReference type="Rhea" id="RHEA:67549"/>
    </physiologicalReaction>
</comment>
<keyword evidence="3 10" id="KW-0963">Cytoplasm</keyword>
<reference evidence="13 14" key="1">
    <citation type="submission" date="2019-09" db="EMBL/GenBank/DDBJ databases">
        <authorList>
            <consortium name="DOE Joint Genome Institute"/>
            <person name="Mondo S.J."/>
            <person name="Navarro-Mendoza M.I."/>
            <person name="Perez-Arques C."/>
            <person name="Panchal S."/>
            <person name="Nicolas F.E."/>
            <person name="Ganguly P."/>
            <person name="Pangilinan J."/>
            <person name="Grigoriev I."/>
            <person name="Heitman J."/>
            <person name="Sanya K."/>
            <person name="Garre V."/>
        </authorList>
    </citation>
    <scope>NUCLEOTIDE SEQUENCE [LARGE SCALE GENOMIC DNA]</scope>
    <source>
        <strain evidence="13 14">MU402</strain>
    </source>
</reference>
<dbReference type="SUPFAM" id="SSF54001">
    <property type="entry name" value="Cysteine proteinases"/>
    <property type="match status" value="1"/>
</dbReference>
<comment type="function">
    <text evidence="10">Required for selective autophagic degradation of the nucleus (nucleophagy) as well as for mitophagy which contributes to regulate mitochondrial quantity and quality by eliminating the mitochondria to a basal level to fulfill cellular energy requirements and preventing excess ROS production.</text>
</comment>
<evidence type="ECO:0000256" key="2">
    <source>
        <dbReference type="ARBA" id="ARBA00022448"/>
    </source>
</evidence>
<evidence type="ECO:0000313" key="13">
    <source>
        <dbReference type="EMBL" id="KAF1804541.1"/>
    </source>
</evidence>
<name>A0A8H4F3B9_MUCCL</name>
<organism evidence="13 14">
    <name type="scientific">Mucor circinelloides f. lusitanicus</name>
    <name type="common">Mucor racemosus var. lusitanicus</name>
    <dbReference type="NCBI Taxonomy" id="29924"/>
    <lineage>
        <taxon>Eukaryota</taxon>
        <taxon>Fungi</taxon>
        <taxon>Fungi incertae sedis</taxon>
        <taxon>Mucoromycota</taxon>
        <taxon>Mucoromycotina</taxon>
        <taxon>Mucoromycetes</taxon>
        <taxon>Mucorales</taxon>
        <taxon>Mucorineae</taxon>
        <taxon>Mucoraceae</taxon>
        <taxon>Mucor</taxon>
    </lineage>
</organism>
<keyword evidence="5 10" id="KW-0378">Hydrolase</keyword>
<evidence type="ECO:0000256" key="4">
    <source>
        <dbReference type="ARBA" id="ARBA00022670"/>
    </source>
</evidence>
<evidence type="ECO:0000256" key="8">
    <source>
        <dbReference type="ARBA" id="ARBA00023006"/>
    </source>
</evidence>
<dbReference type="AlphaFoldDB" id="A0A8H4F3B9"/>
<dbReference type="GO" id="GO:0004197">
    <property type="term" value="F:cysteine-type endopeptidase activity"/>
    <property type="evidence" value="ECO:0007669"/>
    <property type="project" value="TreeGrafter"/>
</dbReference>
<dbReference type="PANTHER" id="PTHR22624:SF49">
    <property type="entry name" value="CYSTEINE PROTEASE"/>
    <property type="match status" value="1"/>
</dbReference>
<dbReference type="Pfam" id="PF03416">
    <property type="entry name" value="Peptidase_C54"/>
    <property type="match status" value="1"/>
</dbReference>
<keyword evidence="7" id="KW-0653">Protein transport</keyword>
<sequence>MTHHSNEQKHVDNELPQPHNSNHISTAPLKDKLLTNSSYLAAEIPLKLGHFMSNLWISGSELSSSFFLQNGDCNIDSENAQIIWLLGRPYQTKPLDQMQQAILDAQKDEMFRPGGTAADRDDEEVHKDNVSMVWPPDFYDDFTSRLWMTYRHNYPPIRPSNHKTDIGWGCMLRSGQSLLANTLLIHFLSRDWRRQKQTAAARLQYAKVMLESGFAQNELSILFVRLFIGSWMSCRREHPFRSIE</sequence>
<keyword evidence="10" id="KW-0539">Nucleus</keyword>
<evidence type="ECO:0000256" key="10">
    <source>
        <dbReference type="RuleBase" id="RU363115"/>
    </source>
</evidence>
<dbReference type="GO" id="GO:0000045">
    <property type="term" value="P:autophagosome assembly"/>
    <property type="evidence" value="ECO:0007669"/>
    <property type="project" value="TreeGrafter"/>
</dbReference>
<dbReference type="EC" id="3.4.22.-" evidence="10"/>
<evidence type="ECO:0000313" key="14">
    <source>
        <dbReference type="Proteomes" id="UP000469890"/>
    </source>
</evidence>
<evidence type="ECO:0000259" key="12">
    <source>
        <dbReference type="Pfam" id="PF03416"/>
    </source>
</evidence>
<dbReference type="GO" id="GO:0019786">
    <property type="term" value="F:protein-phosphatidylethanolamide deconjugating activity"/>
    <property type="evidence" value="ECO:0007669"/>
    <property type="project" value="InterPro"/>
</dbReference>
<evidence type="ECO:0000256" key="5">
    <source>
        <dbReference type="ARBA" id="ARBA00022801"/>
    </source>
</evidence>
<dbReference type="GO" id="GO:0005634">
    <property type="term" value="C:nucleus"/>
    <property type="evidence" value="ECO:0007669"/>
    <property type="project" value="UniProtKB-SubCell"/>
</dbReference>
<dbReference type="GO" id="GO:0035973">
    <property type="term" value="P:aggrephagy"/>
    <property type="evidence" value="ECO:0007669"/>
    <property type="project" value="TreeGrafter"/>
</dbReference>
<evidence type="ECO:0000256" key="7">
    <source>
        <dbReference type="ARBA" id="ARBA00022927"/>
    </source>
</evidence>
<comment type="caution">
    <text evidence="13">The sequence shown here is derived from an EMBL/GenBank/DDBJ whole genome shotgun (WGS) entry which is preliminary data.</text>
</comment>
<dbReference type="GO" id="GO:0015031">
    <property type="term" value="P:protein transport"/>
    <property type="evidence" value="ECO:0007669"/>
    <property type="project" value="UniProtKB-KW"/>
</dbReference>
<dbReference type="InterPro" id="IPR046792">
    <property type="entry name" value="Peptidase_C54_cat"/>
</dbReference>
<evidence type="ECO:0000256" key="1">
    <source>
        <dbReference type="ARBA" id="ARBA00010958"/>
    </source>
</evidence>
<feature type="region of interest" description="Disordered" evidence="11">
    <location>
        <begin position="1"/>
        <end position="25"/>
    </location>
</feature>
<dbReference type="GO" id="GO:0005737">
    <property type="term" value="C:cytoplasm"/>
    <property type="evidence" value="ECO:0007669"/>
    <property type="project" value="UniProtKB-SubCell"/>
</dbReference>
<keyword evidence="4 10" id="KW-0645">Protease</keyword>
<dbReference type="PANTHER" id="PTHR22624">
    <property type="entry name" value="CYSTEINE PROTEASE ATG4"/>
    <property type="match status" value="1"/>
</dbReference>
<dbReference type="EMBL" id="JAAECE010000002">
    <property type="protein sequence ID" value="KAF1804541.1"/>
    <property type="molecule type" value="Genomic_DNA"/>
</dbReference>
<dbReference type="InterPro" id="IPR038765">
    <property type="entry name" value="Papain-like_cys_pep_sf"/>
</dbReference>
<keyword evidence="6" id="KW-0788">Thiol protease</keyword>
<evidence type="ECO:0000256" key="9">
    <source>
        <dbReference type="ARBA" id="ARBA00029362"/>
    </source>
</evidence>
<dbReference type="Proteomes" id="UP000469890">
    <property type="component" value="Unassembled WGS sequence"/>
</dbReference>
<dbReference type="InterPro" id="IPR005078">
    <property type="entry name" value="Peptidase_C54"/>
</dbReference>
<evidence type="ECO:0000256" key="6">
    <source>
        <dbReference type="ARBA" id="ARBA00022807"/>
    </source>
</evidence>
<protein>
    <recommendedName>
        <fullName evidence="10">Cysteine protease</fullName>
        <ecNumber evidence="10">3.4.22.-</ecNumber>
    </recommendedName>
</protein>